<dbReference type="Proteomes" id="UP000729402">
    <property type="component" value="Unassembled WGS sequence"/>
</dbReference>
<dbReference type="Pfam" id="PF09273">
    <property type="entry name" value="Rubis-subs-bind"/>
    <property type="match status" value="1"/>
</dbReference>
<dbReference type="AlphaFoldDB" id="A0A8J5T612"/>
<evidence type="ECO:0000313" key="3">
    <source>
        <dbReference type="Proteomes" id="UP000729402"/>
    </source>
</evidence>
<proteinExistence type="predicted"/>
<evidence type="ECO:0000259" key="1">
    <source>
        <dbReference type="Pfam" id="PF09273"/>
    </source>
</evidence>
<protein>
    <recommendedName>
        <fullName evidence="1">Rubisco LSMT substrate-binding domain-containing protein</fullName>
    </recommendedName>
</protein>
<name>A0A8J5T612_ZIZPA</name>
<sequence length="172" mass="19515">MGIPQILRAFLRVFCAMSVEELEEMAIEAAESDGRLARCPLKNVEREIHAHRRLLLHLDGMIQAHSTAIEQLEVVDDPSSRSMHPFRKEMAKDLLDGELRVLQSARAWVANYCETVKDTRRKRQDAAAGGEQCVFMVVGEPHPHQAVQMARWPPPRYGTQSQVYAVTPWRGS</sequence>
<dbReference type="EMBL" id="JAAALK010000282">
    <property type="protein sequence ID" value="KAG8079192.1"/>
    <property type="molecule type" value="Genomic_DNA"/>
</dbReference>
<comment type="caution">
    <text evidence="2">The sequence shown here is derived from an EMBL/GenBank/DDBJ whole genome shotgun (WGS) entry which is preliminary data.</text>
</comment>
<accession>A0A8J5T612</accession>
<reference evidence="2" key="1">
    <citation type="journal article" date="2021" name="bioRxiv">
        <title>Whole Genome Assembly and Annotation of Northern Wild Rice, Zizania palustris L., Supports a Whole Genome Duplication in the Zizania Genus.</title>
        <authorList>
            <person name="Haas M."/>
            <person name="Kono T."/>
            <person name="Macchietto M."/>
            <person name="Millas R."/>
            <person name="McGilp L."/>
            <person name="Shao M."/>
            <person name="Duquette J."/>
            <person name="Hirsch C.N."/>
            <person name="Kimball J."/>
        </authorList>
    </citation>
    <scope>NUCLEOTIDE SEQUENCE</scope>
    <source>
        <tissue evidence="2">Fresh leaf tissue</tissue>
    </source>
</reference>
<evidence type="ECO:0000313" key="2">
    <source>
        <dbReference type="EMBL" id="KAG8079192.1"/>
    </source>
</evidence>
<gene>
    <name evidence="2" type="ORF">GUJ93_ZPchr0007g5774</name>
</gene>
<reference evidence="2" key="2">
    <citation type="submission" date="2021-02" db="EMBL/GenBank/DDBJ databases">
        <authorList>
            <person name="Kimball J.A."/>
            <person name="Haas M.W."/>
            <person name="Macchietto M."/>
            <person name="Kono T."/>
            <person name="Duquette J."/>
            <person name="Shao M."/>
        </authorList>
    </citation>
    <scope>NUCLEOTIDE SEQUENCE</scope>
    <source>
        <tissue evidence="2">Fresh leaf tissue</tissue>
    </source>
</reference>
<keyword evidence="3" id="KW-1185">Reference proteome</keyword>
<feature type="domain" description="Rubisco LSMT substrate-binding" evidence="1">
    <location>
        <begin position="2"/>
        <end position="102"/>
    </location>
</feature>
<dbReference type="OrthoDB" id="651099at2759"/>
<dbReference type="InterPro" id="IPR015353">
    <property type="entry name" value="Rubisco_LSMT_subst-bd"/>
</dbReference>
<organism evidence="2 3">
    <name type="scientific">Zizania palustris</name>
    <name type="common">Northern wild rice</name>
    <dbReference type="NCBI Taxonomy" id="103762"/>
    <lineage>
        <taxon>Eukaryota</taxon>
        <taxon>Viridiplantae</taxon>
        <taxon>Streptophyta</taxon>
        <taxon>Embryophyta</taxon>
        <taxon>Tracheophyta</taxon>
        <taxon>Spermatophyta</taxon>
        <taxon>Magnoliopsida</taxon>
        <taxon>Liliopsida</taxon>
        <taxon>Poales</taxon>
        <taxon>Poaceae</taxon>
        <taxon>BOP clade</taxon>
        <taxon>Oryzoideae</taxon>
        <taxon>Oryzeae</taxon>
        <taxon>Zizaniinae</taxon>
        <taxon>Zizania</taxon>
    </lineage>
</organism>